<evidence type="ECO:0000313" key="6">
    <source>
        <dbReference type="EMBL" id="TMU54676.1"/>
    </source>
</evidence>
<keyword evidence="1 3" id="KW-0489">Methyltransferase</keyword>
<keyword evidence="3" id="KW-0862">Zinc</keyword>
<dbReference type="EMBL" id="VCNI01000002">
    <property type="protein sequence ID" value="TMU54676.1"/>
    <property type="molecule type" value="Genomic_DNA"/>
</dbReference>
<feature type="domain" description="Hcy-binding" evidence="5">
    <location>
        <begin position="1"/>
        <end position="304"/>
    </location>
</feature>
<name>A0ABY2WJD8_9FLAO</name>
<dbReference type="RefSeq" id="WP_138836090.1">
    <property type="nucleotide sequence ID" value="NZ_VCNI01000002.1"/>
</dbReference>
<comment type="caution">
    <text evidence="6">The sequence shown here is derived from an EMBL/GenBank/DDBJ whole genome shotgun (WGS) entry which is preliminary data.</text>
</comment>
<evidence type="ECO:0000256" key="3">
    <source>
        <dbReference type="PROSITE-ProRule" id="PRU00333"/>
    </source>
</evidence>
<reference evidence="6 7" key="1">
    <citation type="submission" date="2019-05" db="EMBL/GenBank/DDBJ databases">
        <title>Flagellimonas sp. AsT0115, sp. nov., isolated from a marine red algae, Asparagopsis taxiformis.</title>
        <authorList>
            <person name="Kim J."/>
            <person name="Jeong S.E."/>
            <person name="Jeon C.O."/>
        </authorList>
    </citation>
    <scope>NUCLEOTIDE SEQUENCE [LARGE SCALE GENOMIC DNA]</scope>
    <source>
        <strain evidence="6 7">AsT0115</strain>
    </source>
</reference>
<keyword evidence="4" id="KW-0175">Coiled coil</keyword>
<feature type="binding site" evidence="3">
    <location>
        <position position="290"/>
    </location>
    <ligand>
        <name>Zn(2+)</name>
        <dbReference type="ChEBI" id="CHEBI:29105"/>
    </ligand>
</feature>
<gene>
    <name evidence="6" type="ORF">FGG15_10755</name>
</gene>
<dbReference type="InterPro" id="IPR036589">
    <property type="entry name" value="HCY_dom_sf"/>
</dbReference>
<organism evidence="6 7">
    <name type="scientific">Flagellimonas algicola</name>
    <dbReference type="NCBI Taxonomy" id="2583815"/>
    <lineage>
        <taxon>Bacteria</taxon>
        <taxon>Pseudomonadati</taxon>
        <taxon>Bacteroidota</taxon>
        <taxon>Flavobacteriia</taxon>
        <taxon>Flavobacteriales</taxon>
        <taxon>Flavobacteriaceae</taxon>
        <taxon>Flagellimonas</taxon>
    </lineage>
</organism>
<feature type="binding site" evidence="3">
    <location>
        <position position="220"/>
    </location>
    <ligand>
        <name>Zn(2+)</name>
        <dbReference type="ChEBI" id="CHEBI:29105"/>
    </ligand>
</feature>
<evidence type="ECO:0000256" key="2">
    <source>
        <dbReference type="ARBA" id="ARBA00022679"/>
    </source>
</evidence>
<dbReference type="PANTHER" id="PTHR11103:SF18">
    <property type="entry name" value="SLR1189 PROTEIN"/>
    <property type="match status" value="1"/>
</dbReference>
<feature type="binding site" evidence="3">
    <location>
        <position position="289"/>
    </location>
    <ligand>
        <name>Zn(2+)</name>
        <dbReference type="ChEBI" id="CHEBI:29105"/>
    </ligand>
</feature>
<dbReference type="SUPFAM" id="SSF82282">
    <property type="entry name" value="Homocysteine S-methyltransferase"/>
    <property type="match status" value="1"/>
</dbReference>
<dbReference type="PROSITE" id="PS50970">
    <property type="entry name" value="HCY"/>
    <property type="match status" value="1"/>
</dbReference>
<proteinExistence type="predicted"/>
<dbReference type="InterPro" id="IPR003726">
    <property type="entry name" value="HCY_dom"/>
</dbReference>
<protein>
    <submittedName>
        <fullName evidence="6">Homocysteine S-methyltransferase</fullName>
    </submittedName>
</protein>
<keyword evidence="3" id="KW-0479">Metal-binding</keyword>
<sequence length="307" mass="34378">MEQITKNTILTDGGLETDLIFNHQIELEHFAAFPLLENTDQVQTLENYYREYLELAKLNGTGFILESPTWRANLDWGKALGYDEKNLIRVNKLAIQKMKQLKQEYKACVDNVMVSGQIGPRGDGYRVDTAMDPDEARIYHNLQVQVFKAAKVDMVTAITMTYINEALGIVESAKMHKIPVVISFTAELDGSLPSGETLEKAITTIDMATDNYPKYYMINCAHPTHFMPVLEGAKSWKDRIQGLRANASCKSHAELDESTELDVGNKNELGQLHKKLQQLLPNLEVFGGCCGTDASHLKAICDHISLV</sequence>
<comment type="cofactor">
    <cofactor evidence="3">
        <name>Zn(2+)</name>
        <dbReference type="ChEBI" id="CHEBI:29105"/>
    </cofactor>
</comment>
<evidence type="ECO:0000256" key="4">
    <source>
        <dbReference type="SAM" id="Coils"/>
    </source>
</evidence>
<dbReference type="PANTHER" id="PTHR11103">
    <property type="entry name" value="SLR1189 PROTEIN"/>
    <property type="match status" value="1"/>
</dbReference>
<accession>A0ABY2WJD8</accession>
<keyword evidence="7" id="KW-1185">Reference proteome</keyword>
<dbReference type="Gene3D" id="3.20.20.330">
    <property type="entry name" value="Homocysteine-binding-like domain"/>
    <property type="match status" value="1"/>
</dbReference>
<dbReference type="Pfam" id="PF02574">
    <property type="entry name" value="S-methyl_trans"/>
    <property type="match status" value="1"/>
</dbReference>
<evidence type="ECO:0000313" key="7">
    <source>
        <dbReference type="Proteomes" id="UP000751614"/>
    </source>
</evidence>
<feature type="coiled-coil region" evidence="4">
    <location>
        <begin position="84"/>
        <end position="111"/>
    </location>
</feature>
<evidence type="ECO:0000259" key="5">
    <source>
        <dbReference type="PROSITE" id="PS50970"/>
    </source>
</evidence>
<evidence type="ECO:0000256" key="1">
    <source>
        <dbReference type="ARBA" id="ARBA00022603"/>
    </source>
</evidence>
<keyword evidence="2 3" id="KW-0808">Transferase</keyword>
<dbReference type="Proteomes" id="UP000751614">
    <property type="component" value="Unassembled WGS sequence"/>
</dbReference>